<dbReference type="EMBL" id="JBIAZU010000001">
    <property type="protein sequence ID" value="MFF5289098.1"/>
    <property type="molecule type" value="Genomic_DNA"/>
</dbReference>
<evidence type="ECO:0000313" key="1">
    <source>
        <dbReference type="EMBL" id="MFF5289098.1"/>
    </source>
</evidence>
<protein>
    <submittedName>
        <fullName evidence="1">DUF4304 domain-containing protein</fullName>
    </submittedName>
</protein>
<evidence type="ECO:0000313" key="2">
    <source>
        <dbReference type="Proteomes" id="UP001602245"/>
    </source>
</evidence>
<name>A0ABW6W7K2_9ACTN</name>
<comment type="caution">
    <text evidence="1">The sequence shown here is derived from an EMBL/GenBank/DDBJ whole genome shotgun (WGS) entry which is preliminary data.</text>
</comment>
<accession>A0ABW6W7K2</accession>
<dbReference type="Pfam" id="PF14137">
    <property type="entry name" value="DUF4304"/>
    <property type="match status" value="1"/>
</dbReference>
<gene>
    <name evidence="1" type="ORF">ACFY35_06660</name>
</gene>
<reference evidence="1 2" key="1">
    <citation type="submission" date="2024-10" db="EMBL/GenBank/DDBJ databases">
        <title>The Natural Products Discovery Center: Release of the First 8490 Sequenced Strains for Exploring Actinobacteria Biosynthetic Diversity.</title>
        <authorList>
            <person name="Kalkreuter E."/>
            <person name="Kautsar S.A."/>
            <person name="Yang D."/>
            <person name="Bader C.D."/>
            <person name="Teijaro C.N."/>
            <person name="Fluegel L."/>
            <person name="Davis C.M."/>
            <person name="Simpson J.R."/>
            <person name="Lauterbach L."/>
            <person name="Steele A.D."/>
            <person name="Gui C."/>
            <person name="Meng S."/>
            <person name="Li G."/>
            <person name="Viehrig K."/>
            <person name="Ye F."/>
            <person name="Su P."/>
            <person name="Kiefer A.F."/>
            <person name="Nichols A."/>
            <person name="Cepeda A.J."/>
            <person name="Yan W."/>
            <person name="Fan B."/>
            <person name="Jiang Y."/>
            <person name="Adhikari A."/>
            <person name="Zheng C.-J."/>
            <person name="Schuster L."/>
            <person name="Cowan T.M."/>
            <person name="Smanski M.J."/>
            <person name="Chevrette M.G."/>
            <person name="De Carvalho L.P.S."/>
            <person name="Shen B."/>
        </authorList>
    </citation>
    <scope>NUCLEOTIDE SEQUENCE [LARGE SCALE GENOMIC DNA]</scope>
    <source>
        <strain evidence="1 2">NPDC000087</strain>
    </source>
</reference>
<proteinExistence type="predicted"/>
<organism evidence="1 2">
    <name type="scientific">Paractinoplanes globisporus</name>
    <dbReference type="NCBI Taxonomy" id="113565"/>
    <lineage>
        <taxon>Bacteria</taxon>
        <taxon>Bacillati</taxon>
        <taxon>Actinomycetota</taxon>
        <taxon>Actinomycetes</taxon>
        <taxon>Micromonosporales</taxon>
        <taxon>Micromonosporaceae</taxon>
        <taxon>Paractinoplanes</taxon>
    </lineage>
</organism>
<sequence length="204" mass="22498">MAGATVIDQIVRQYLAPALEASGFVRRGRSRTFRRVAESGDALLLEVQSSSGSRRDQARFYLNFALLSQPWLGWLRGSEGPVDTDKVIATEGAVNDRLRSSENQPWYEETFGAGPDDVDRIGAAAVAAFRSALPDYLPLLDRATLLARLRDETPMSGFCNRLAVRAVLAADLGDFETARRDAAEVDRYSDDTAFTDWVLRHDAA</sequence>
<dbReference type="InterPro" id="IPR025412">
    <property type="entry name" value="DUF4304"/>
</dbReference>
<keyword evidence="2" id="KW-1185">Reference proteome</keyword>
<dbReference type="Proteomes" id="UP001602245">
    <property type="component" value="Unassembled WGS sequence"/>
</dbReference>
<dbReference type="RefSeq" id="WP_020509443.1">
    <property type="nucleotide sequence ID" value="NZ_JBIAZU010000001.1"/>
</dbReference>